<gene>
    <name evidence="5" type="ORF">METZ01_LOCUS55007</name>
</gene>
<dbReference type="PANTHER" id="PTHR40392">
    <property type="entry name" value="2-PHOSPHO-L-LACTATE GUANYLYLTRANSFERASE"/>
    <property type="match status" value="1"/>
</dbReference>
<evidence type="ECO:0000256" key="3">
    <source>
        <dbReference type="ARBA" id="ARBA00022741"/>
    </source>
</evidence>
<keyword evidence="2" id="KW-0548">Nucleotidyltransferase</keyword>
<keyword evidence="1" id="KW-0808">Transferase</keyword>
<dbReference type="NCBIfam" id="TIGR03552">
    <property type="entry name" value="F420_cofC"/>
    <property type="match status" value="1"/>
</dbReference>
<sequence length="224" mass="24299">MVTEPRNVIAIVPMKPLVQGKSRLSQTLRAEQRADLVLGMLRRVVLAIKAASVDTVWVVGGDERVRNMARGLGADCLDELGEDLNDTLKKAFELAFGQGNSALFVAGDLPFLKSADIHSMMQASRRQGNVTLAPARRDGGTNAMLIPQGVPMRPELGQGSFMKHLTQAARLETSVAINSSQGLGFDLDVVDDLETFQHMEPGLLERLYSESNLGPPTFENDVGQ</sequence>
<dbReference type="InterPro" id="IPR029044">
    <property type="entry name" value="Nucleotide-diphossugar_trans"/>
</dbReference>
<accession>A0A381SLK5</accession>
<dbReference type="Pfam" id="PF01983">
    <property type="entry name" value="CofC"/>
    <property type="match status" value="1"/>
</dbReference>
<keyword evidence="3" id="KW-0547">Nucleotide-binding</keyword>
<proteinExistence type="inferred from homology"/>
<keyword evidence="4" id="KW-0342">GTP-binding</keyword>
<dbReference type="InterPro" id="IPR002835">
    <property type="entry name" value="CofC"/>
</dbReference>
<name>A0A381SLK5_9ZZZZ</name>
<protein>
    <recommendedName>
        <fullName evidence="6">2-phospho-L-lactate guanylyltransferase</fullName>
    </recommendedName>
</protein>
<evidence type="ECO:0000256" key="4">
    <source>
        <dbReference type="ARBA" id="ARBA00023134"/>
    </source>
</evidence>
<evidence type="ECO:0000256" key="1">
    <source>
        <dbReference type="ARBA" id="ARBA00022679"/>
    </source>
</evidence>
<organism evidence="5">
    <name type="scientific">marine metagenome</name>
    <dbReference type="NCBI Taxonomy" id="408172"/>
    <lineage>
        <taxon>unclassified sequences</taxon>
        <taxon>metagenomes</taxon>
        <taxon>ecological metagenomes</taxon>
    </lineage>
</organism>
<evidence type="ECO:0008006" key="6">
    <source>
        <dbReference type="Google" id="ProtNLM"/>
    </source>
</evidence>
<dbReference type="Gene3D" id="3.90.550.10">
    <property type="entry name" value="Spore Coat Polysaccharide Biosynthesis Protein SpsA, Chain A"/>
    <property type="match status" value="1"/>
</dbReference>
<dbReference type="PANTHER" id="PTHR40392:SF1">
    <property type="entry name" value="2-PHOSPHO-L-LACTATE GUANYLYLTRANSFERASE"/>
    <property type="match status" value="1"/>
</dbReference>
<dbReference type="HAMAP" id="MF_02114">
    <property type="entry name" value="CofC"/>
    <property type="match status" value="1"/>
</dbReference>
<dbReference type="GO" id="GO:0043814">
    <property type="term" value="F:phospholactate guanylyltransferase activity"/>
    <property type="evidence" value="ECO:0007669"/>
    <property type="project" value="InterPro"/>
</dbReference>
<dbReference type="AlphaFoldDB" id="A0A381SLK5"/>
<dbReference type="SUPFAM" id="SSF53448">
    <property type="entry name" value="Nucleotide-diphospho-sugar transferases"/>
    <property type="match status" value="1"/>
</dbReference>
<reference evidence="5" key="1">
    <citation type="submission" date="2018-05" db="EMBL/GenBank/DDBJ databases">
        <authorList>
            <person name="Lanie J.A."/>
            <person name="Ng W.-L."/>
            <person name="Kazmierczak K.M."/>
            <person name="Andrzejewski T.M."/>
            <person name="Davidsen T.M."/>
            <person name="Wayne K.J."/>
            <person name="Tettelin H."/>
            <person name="Glass J.I."/>
            <person name="Rusch D."/>
            <person name="Podicherti R."/>
            <person name="Tsui H.-C.T."/>
            <person name="Winkler M.E."/>
        </authorList>
    </citation>
    <scope>NUCLEOTIDE SEQUENCE</scope>
</reference>
<dbReference type="EMBL" id="UINC01002976">
    <property type="protein sequence ID" value="SVA02153.1"/>
    <property type="molecule type" value="Genomic_DNA"/>
</dbReference>
<dbReference type="GO" id="GO:0005525">
    <property type="term" value="F:GTP binding"/>
    <property type="evidence" value="ECO:0007669"/>
    <property type="project" value="UniProtKB-KW"/>
</dbReference>
<evidence type="ECO:0000256" key="2">
    <source>
        <dbReference type="ARBA" id="ARBA00022695"/>
    </source>
</evidence>
<evidence type="ECO:0000313" key="5">
    <source>
        <dbReference type="EMBL" id="SVA02153.1"/>
    </source>
</evidence>